<protein>
    <submittedName>
        <fullName evidence="2">Uncharacterized protein</fullName>
    </submittedName>
</protein>
<reference evidence="2" key="2">
    <citation type="journal article" date="2015" name="Data Brief">
        <title>Shoot transcriptome of the giant reed, Arundo donax.</title>
        <authorList>
            <person name="Barrero R.A."/>
            <person name="Guerrero F.D."/>
            <person name="Moolhuijzen P."/>
            <person name="Goolsby J.A."/>
            <person name="Tidwell J."/>
            <person name="Bellgard S.E."/>
            <person name="Bellgard M.I."/>
        </authorList>
    </citation>
    <scope>NUCLEOTIDE SEQUENCE</scope>
    <source>
        <tissue evidence="2">Shoot tissue taken approximately 20 cm above the soil surface</tissue>
    </source>
</reference>
<sequence>MSLLDFLERNLSKHIILVMLLYYLYFVLFHVVTKHNLPYA</sequence>
<keyword evidence="1" id="KW-0472">Membrane</keyword>
<organism evidence="2">
    <name type="scientific">Arundo donax</name>
    <name type="common">Giant reed</name>
    <name type="synonym">Donax arundinaceus</name>
    <dbReference type="NCBI Taxonomy" id="35708"/>
    <lineage>
        <taxon>Eukaryota</taxon>
        <taxon>Viridiplantae</taxon>
        <taxon>Streptophyta</taxon>
        <taxon>Embryophyta</taxon>
        <taxon>Tracheophyta</taxon>
        <taxon>Spermatophyta</taxon>
        <taxon>Magnoliopsida</taxon>
        <taxon>Liliopsida</taxon>
        <taxon>Poales</taxon>
        <taxon>Poaceae</taxon>
        <taxon>PACMAD clade</taxon>
        <taxon>Arundinoideae</taxon>
        <taxon>Arundineae</taxon>
        <taxon>Arundo</taxon>
    </lineage>
</organism>
<dbReference type="AlphaFoldDB" id="A0A0A9BEV2"/>
<evidence type="ECO:0000256" key="1">
    <source>
        <dbReference type="SAM" id="Phobius"/>
    </source>
</evidence>
<dbReference type="EMBL" id="GBRH01240063">
    <property type="protein sequence ID" value="JAD57832.1"/>
    <property type="molecule type" value="Transcribed_RNA"/>
</dbReference>
<evidence type="ECO:0000313" key="2">
    <source>
        <dbReference type="EMBL" id="JAD57832.1"/>
    </source>
</evidence>
<reference evidence="2" key="1">
    <citation type="submission" date="2014-09" db="EMBL/GenBank/DDBJ databases">
        <authorList>
            <person name="Magalhaes I.L.F."/>
            <person name="Oliveira U."/>
            <person name="Santos F.R."/>
            <person name="Vidigal T.H.D.A."/>
            <person name="Brescovit A.D."/>
            <person name="Santos A.J."/>
        </authorList>
    </citation>
    <scope>NUCLEOTIDE SEQUENCE</scope>
    <source>
        <tissue evidence="2">Shoot tissue taken approximately 20 cm above the soil surface</tissue>
    </source>
</reference>
<proteinExistence type="predicted"/>
<accession>A0A0A9BEV2</accession>
<feature type="transmembrane region" description="Helical" evidence="1">
    <location>
        <begin position="12"/>
        <end position="32"/>
    </location>
</feature>
<name>A0A0A9BEV2_ARUDO</name>
<keyword evidence="1" id="KW-0812">Transmembrane</keyword>
<keyword evidence="1" id="KW-1133">Transmembrane helix</keyword>